<sequence length="169" mass="17973">MQGFNNRIFLLALAAIVGAAAFYINSKNGTVTSSTGENVPKTSTSNQEVIVTNTTSTDTITTASGLQYHVIAEGSGTESPGPDSVVSVHYRGKLTDGFEFDSSYKRNQPATFPVNGVIRGWTEALQLMKVGDKWELTIPPDLGYGSQGAGSTIPPGATLIFEVELLEIR</sequence>
<evidence type="ECO:0000256" key="1">
    <source>
        <dbReference type="ARBA" id="ARBA00000971"/>
    </source>
</evidence>
<evidence type="ECO:0000259" key="5">
    <source>
        <dbReference type="PROSITE" id="PS50059"/>
    </source>
</evidence>
<comment type="catalytic activity">
    <reaction evidence="1">
        <text>[protein]-peptidylproline (omega=180) = [protein]-peptidylproline (omega=0)</text>
        <dbReference type="Rhea" id="RHEA:16237"/>
        <dbReference type="Rhea" id="RHEA-COMP:10747"/>
        <dbReference type="Rhea" id="RHEA-COMP:10748"/>
        <dbReference type="ChEBI" id="CHEBI:83833"/>
        <dbReference type="ChEBI" id="CHEBI:83834"/>
        <dbReference type="EC" id="5.2.1.8"/>
    </reaction>
</comment>
<proteinExistence type="predicted"/>
<gene>
    <name evidence="6" type="ORF">METZ01_LOCUS14951</name>
</gene>
<dbReference type="Gene3D" id="3.10.50.40">
    <property type="match status" value="1"/>
</dbReference>
<evidence type="ECO:0000256" key="2">
    <source>
        <dbReference type="ARBA" id="ARBA00013194"/>
    </source>
</evidence>
<feature type="domain" description="PPIase FKBP-type" evidence="5">
    <location>
        <begin position="83"/>
        <end position="169"/>
    </location>
</feature>
<dbReference type="AlphaFoldDB" id="A0A381P6R3"/>
<dbReference type="EC" id="5.2.1.8" evidence="2"/>
<evidence type="ECO:0000313" key="6">
    <source>
        <dbReference type="EMBL" id="SUZ62097.1"/>
    </source>
</evidence>
<dbReference type="GO" id="GO:0003755">
    <property type="term" value="F:peptidyl-prolyl cis-trans isomerase activity"/>
    <property type="evidence" value="ECO:0007669"/>
    <property type="project" value="UniProtKB-KW"/>
</dbReference>
<dbReference type="PANTHER" id="PTHR43811:SF19">
    <property type="entry name" value="39 KDA FK506-BINDING NUCLEAR PROTEIN"/>
    <property type="match status" value="1"/>
</dbReference>
<dbReference type="FunFam" id="3.10.50.40:FF:000006">
    <property type="entry name" value="Peptidyl-prolyl cis-trans isomerase"/>
    <property type="match status" value="1"/>
</dbReference>
<evidence type="ECO:0000256" key="3">
    <source>
        <dbReference type="ARBA" id="ARBA00023110"/>
    </source>
</evidence>
<accession>A0A381P6R3</accession>
<reference evidence="6" key="1">
    <citation type="submission" date="2018-05" db="EMBL/GenBank/DDBJ databases">
        <authorList>
            <person name="Lanie J.A."/>
            <person name="Ng W.-L."/>
            <person name="Kazmierczak K.M."/>
            <person name="Andrzejewski T.M."/>
            <person name="Davidsen T.M."/>
            <person name="Wayne K.J."/>
            <person name="Tettelin H."/>
            <person name="Glass J.I."/>
            <person name="Rusch D."/>
            <person name="Podicherti R."/>
            <person name="Tsui H.-C.T."/>
            <person name="Winkler M.E."/>
        </authorList>
    </citation>
    <scope>NUCLEOTIDE SEQUENCE</scope>
</reference>
<dbReference type="InterPro" id="IPR046357">
    <property type="entry name" value="PPIase_dom_sf"/>
</dbReference>
<dbReference type="PANTHER" id="PTHR43811">
    <property type="entry name" value="FKBP-TYPE PEPTIDYL-PROLYL CIS-TRANS ISOMERASE FKPA"/>
    <property type="match status" value="1"/>
</dbReference>
<dbReference type="InterPro" id="IPR001179">
    <property type="entry name" value="PPIase_FKBP_dom"/>
</dbReference>
<protein>
    <recommendedName>
        <fullName evidence="2">peptidylprolyl isomerase</fullName>
        <ecNumber evidence="2">5.2.1.8</ecNumber>
    </recommendedName>
</protein>
<dbReference type="SUPFAM" id="SSF54534">
    <property type="entry name" value="FKBP-like"/>
    <property type="match status" value="1"/>
</dbReference>
<keyword evidence="4" id="KW-0413">Isomerase</keyword>
<dbReference type="EMBL" id="UINC01000846">
    <property type="protein sequence ID" value="SUZ62097.1"/>
    <property type="molecule type" value="Genomic_DNA"/>
</dbReference>
<keyword evidence="3" id="KW-0697">Rotamase</keyword>
<evidence type="ECO:0000256" key="4">
    <source>
        <dbReference type="ARBA" id="ARBA00023235"/>
    </source>
</evidence>
<organism evidence="6">
    <name type="scientific">marine metagenome</name>
    <dbReference type="NCBI Taxonomy" id="408172"/>
    <lineage>
        <taxon>unclassified sequences</taxon>
        <taxon>metagenomes</taxon>
        <taxon>ecological metagenomes</taxon>
    </lineage>
</organism>
<dbReference type="PROSITE" id="PS50059">
    <property type="entry name" value="FKBP_PPIASE"/>
    <property type="match status" value="1"/>
</dbReference>
<name>A0A381P6R3_9ZZZZ</name>
<dbReference type="Pfam" id="PF00254">
    <property type="entry name" value="FKBP_C"/>
    <property type="match status" value="1"/>
</dbReference>